<keyword evidence="2 10" id="KW-0808">Transferase</keyword>
<dbReference type="GO" id="GO:0004674">
    <property type="term" value="F:protein serine/threonine kinase activity"/>
    <property type="evidence" value="ECO:0007669"/>
    <property type="project" value="UniProtKB-KW"/>
</dbReference>
<dbReference type="InterPro" id="IPR011009">
    <property type="entry name" value="Kinase-like_dom_sf"/>
</dbReference>
<evidence type="ECO:0000313" key="13">
    <source>
        <dbReference type="EMBL" id="CUG89787.1"/>
    </source>
</evidence>
<feature type="binding site" evidence="7">
    <location>
        <begin position="144"/>
        <end position="146"/>
    </location>
    <ligand>
        <name>ATP</name>
        <dbReference type="ChEBI" id="CHEBI:30616"/>
    </ligand>
</feature>
<keyword evidence="4 10" id="KW-0418">Kinase</keyword>
<evidence type="ECO:0000256" key="7">
    <source>
        <dbReference type="PIRSR" id="PIRSR630616-2"/>
    </source>
</evidence>
<evidence type="ECO:0000256" key="10">
    <source>
        <dbReference type="RuleBase" id="RU367134"/>
    </source>
</evidence>
<keyword evidence="5 7" id="KW-0067">ATP-binding</keyword>
<keyword evidence="3 7" id="KW-0547">Nucleotide-binding</keyword>
<feature type="compositionally biased region" description="Basic and acidic residues" evidence="11">
    <location>
        <begin position="227"/>
        <end position="242"/>
    </location>
</feature>
<dbReference type="Pfam" id="PF00069">
    <property type="entry name" value="Pkinase"/>
    <property type="match status" value="2"/>
</dbReference>
<dbReference type="Gene3D" id="1.10.510.10">
    <property type="entry name" value="Transferase(Phosphotransferase) domain 1"/>
    <property type="match status" value="1"/>
</dbReference>
<feature type="binding site" evidence="7">
    <location>
        <begin position="196"/>
        <end position="197"/>
    </location>
    <ligand>
        <name>ATP</name>
        <dbReference type="ChEBI" id="CHEBI:30616"/>
    </ligand>
</feature>
<accession>A0A0S4JI27</accession>
<keyword evidence="1 10" id="KW-0723">Serine/threonine-protein kinase</keyword>
<evidence type="ECO:0000256" key="1">
    <source>
        <dbReference type="ARBA" id="ARBA00022527"/>
    </source>
</evidence>
<feature type="region of interest" description="Disordered" evidence="11">
    <location>
        <begin position="631"/>
        <end position="720"/>
    </location>
</feature>
<dbReference type="AlphaFoldDB" id="A0A0S4JI27"/>
<dbReference type="InterPro" id="IPR017441">
    <property type="entry name" value="Protein_kinase_ATP_BS"/>
</dbReference>
<evidence type="ECO:0000313" key="14">
    <source>
        <dbReference type="Proteomes" id="UP000051952"/>
    </source>
</evidence>
<dbReference type="EMBL" id="CYKH01001770">
    <property type="protein sequence ID" value="CUG89787.1"/>
    <property type="molecule type" value="Genomic_DNA"/>
</dbReference>
<dbReference type="VEuPathDB" id="TriTrypDB:BSAL_23410"/>
<dbReference type="InterPro" id="IPR000719">
    <property type="entry name" value="Prot_kinase_dom"/>
</dbReference>
<evidence type="ECO:0000256" key="6">
    <source>
        <dbReference type="PIRSR" id="PIRSR630616-1"/>
    </source>
</evidence>
<keyword evidence="14" id="KW-1185">Reference proteome</keyword>
<evidence type="ECO:0000256" key="5">
    <source>
        <dbReference type="ARBA" id="ARBA00022840"/>
    </source>
</evidence>
<dbReference type="SUPFAM" id="SSF56112">
    <property type="entry name" value="Protein kinase-like (PK-like)"/>
    <property type="match status" value="1"/>
</dbReference>
<dbReference type="EC" id="2.7.11.1" evidence="10"/>
<dbReference type="GO" id="GO:0005524">
    <property type="term" value="F:ATP binding"/>
    <property type="evidence" value="ECO:0007669"/>
    <property type="project" value="UniProtKB-UniRule"/>
</dbReference>
<dbReference type="PROSITE" id="PS00107">
    <property type="entry name" value="PROTEIN_KINASE_ATP"/>
    <property type="match status" value="1"/>
</dbReference>
<evidence type="ECO:0000259" key="12">
    <source>
        <dbReference type="PROSITE" id="PS50011"/>
    </source>
</evidence>
<comment type="catalytic activity">
    <reaction evidence="10">
        <text>L-seryl-[protein] + ATP = O-phospho-L-seryl-[protein] + ADP + H(+)</text>
        <dbReference type="Rhea" id="RHEA:17989"/>
        <dbReference type="Rhea" id="RHEA-COMP:9863"/>
        <dbReference type="Rhea" id="RHEA-COMP:11604"/>
        <dbReference type="ChEBI" id="CHEBI:15378"/>
        <dbReference type="ChEBI" id="CHEBI:29999"/>
        <dbReference type="ChEBI" id="CHEBI:30616"/>
        <dbReference type="ChEBI" id="CHEBI:83421"/>
        <dbReference type="ChEBI" id="CHEBI:456216"/>
        <dbReference type="EC" id="2.7.11.1"/>
    </reaction>
</comment>
<feature type="cross-link" description="Glycyl lysine isopeptide (Lys-Gly) (interchain with G-Cter in SUMO2)" evidence="8">
    <location>
        <position position="194"/>
    </location>
</feature>
<evidence type="ECO:0000256" key="8">
    <source>
        <dbReference type="PIRSR" id="PIRSR630616-3"/>
    </source>
</evidence>
<feature type="active site" description="Proton acceptor" evidence="6">
    <location>
        <position position="192"/>
    </location>
</feature>
<dbReference type="Gene3D" id="3.30.200.20">
    <property type="entry name" value="Phosphorylase Kinase, domain 1"/>
    <property type="match status" value="1"/>
</dbReference>
<dbReference type="OrthoDB" id="377346at2759"/>
<protein>
    <recommendedName>
        <fullName evidence="10">Aurora kinase</fullName>
        <ecNumber evidence="10">2.7.11.1</ecNumber>
    </recommendedName>
</protein>
<proteinExistence type="inferred from homology"/>
<reference evidence="14" key="1">
    <citation type="submission" date="2015-09" db="EMBL/GenBank/DDBJ databases">
        <authorList>
            <consortium name="Pathogen Informatics"/>
        </authorList>
    </citation>
    <scope>NUCLEOTIDE SEQUENCE [LARGE SCALE GENOMIC DNA]</scope>
    <source>
        <strain evidence="14">Lake Konstanz</strain>
    </source>
</reference>
<feature type="compositionally biased region" description="Low complexity" evidence="11">
    <location>
        <begin position="669"/>
        <end position="683"/>
    </location>
</feature>
<gene>
    <name evidence="13" type="ORF">BSAL_23410</name>
</gene>
<evidence type="ECO:0000256" key="4">
    <source>
        <dbReference type="ARBA" id="ARBA00022777"/>
    </source>
</evidence>
<dbReference type="InterPro" id="IPR008271">
    <property type="entry name" value="Ser/Thr_kinase_AS"/>
</dbReference>
<organism evidence="13 14">
    <name type="scientific">Bodo saltans</name>
    <name type="common">Flagellated protozoan</name>
    <dbReference type="NCBI Taxonomy" id="75058"/>
    <lineage>
        <taxon>Eukaryota</taxon>
        <taxon>Discoba</taxon>
        <taxon>Euglenozoa</taxon>
        <taxon>Kinetoplastea</taxon>
        <taxon>Metakinetoplastina</taxon>
        <taxon>Eubodonida</taxon>
        <taxon>Bodonidae</taxon>
        <taxon>Bodo</taxon>
    </lineage>
</organism>
<dbReference type="PROSITE" id="PS50011">
    <property type="entry name" value="PROTEIN_KINASE_DOM"/>
    <property type="match status" value="1"/>
</dbReference>
<comment type="similarity">
    <text evidence="10">Belongs to the protein kinase superfamily. Ser/Thr protein kinase family. Aurora subfamily.</text>
</comment>
<dbReference type="FunFam" id="3.30.200.20:FF:000042">
    <property type="entry name" value="Aurora kinase A"/>
    <property type="match status" value="1"/>
</dbReference>
<feature type="binding site" evidence="7">
    <location>
        <position position="95"/>
    </location>
    <ligand>
        <name>ATP</name>
        <dbReference type="ChEBI" id="CHEBI:30616"/>
    </ligand>
</feature>
<evidence type="ECO:0000256" key="9">
    <source>
        <dbReference type="PROSITE-ProRule" id="PRU10141"/>
    </source>
</evidence>
<feature type="region of interest" description="Disordered" evidence="11">
    <location>
        <begin position="1"/>
        <end position="29"/>
    </location>
</feature>
<sequence length="720" mass="78076">MFHDPSMWRDTLTGGNPGASPLPRSPEALFPPAQLNSQLRTHAGPSPSPDQAEMLQRRGSWTLADFDIGPKLGEGQFGKIYLCREKTTKYAVVLKLIAKEAVIHNDLTHQIQREIELHMYCKHRNIVRLLAYFWDSERVFLVLDYADEGNLATLLQAVPQGQRLSEWAVRSLAGQLCSAVLYLHRRGILHRDIKPENILFKKGCLKLADFTWAVYMAPTSASSTTTAEERGRSRHPQHDSRGGGRTSLLSPAHYSAASSMHSTIYTEDRRSPSPRRGAHVDYEAERRRRRTTFCGTLDYLPPELIMQRAYDEAVDMWCVGATVYEMLVGRPPFETATVRETEERIVRGQFQFPRLIRDQLSWEAMDFVSRLLQIDPARRMTAEQAARHPFVESILQAERQRSISTGRNRSAIPANEIFLTRGNGSGSHNPQNRSSGGVQQQHSTTHFQSNNNSNHKHVDSSKAFHYSGVSVSACTTILGTHNASSISAVHPANTSSSLVAPTSSYNVHVTASSSVSGMSHIGHHHSGLMGSSIAAGGVGLGESVAGGTTLTNSQSNVTQASTQEGHDDAAAGGDAFPLSVPDVSNITAAPFDDAPLPPADVERALEFDVALGPMTATQDSIVRDIEGPSVTLSVTPIQPPPGATPSSQPSTPRTPVRAAKDMADDDVAPDVSAVMMASSSALPSPVPLQRPTAPSPHSASGDSFRSDDEGPIDLSSIGAW</sequence>
<feature type="region of interest" description="Disordered" evidence="11">
    <location>
        <begin position="223"/>
        <end position="249"/>
    </location>
</feature>
<dbReference type="InterPro" id="IPR030616">
    <property type="entry name" value="Aur-like"/>
</dbReference>
<dbReference type="CDD" id="cd14007">
    <property type="entry name" value="STKc_Aurora"/>
    <property type="match status" value="1"/>
</dbReference>
<name>A0A0S4JI27_BODSA</name>
<feature type="binding site" evidence="9">
    <location>
        <position position="99"/>
    </location>
    <ligand>
        <name>ATP</name>
        <dbReference type="ChEBI" id="CHEBI:30616"/>
    </ligand>
</feature>
<evidence type="ECO:0000256" key="3">
    <source>
        <dbReference type="ARBA" id="ARBA00022741"/>
    </source>
</evidence>
<dbReference type="PROSITE" id="PS00108">
    <property type="entry name" value="PROTEIN_KINASE_ST"/>
    <property type="match status" value="1"/>
</dbReference>
<feature type="compositionally biased region" description="Polar residues" evidence="11">
    <location>
        <begin position="426"/>
        <end position="453"/>
    </location>
</feature>
<feature type="domain" description="Protein kinase" evidence="12">
    <location>
        <begin position="66"/>
        <end position="391"/>
    </location>
</feature>
<feature type="region of interest" description="Disordered" evidence="11">
    <location>
        <begin position="413"/>
        <end position="459"/>
    </location>
</feature>
<dbReference type="Proteomes" id="UP000051952">
    <property type="component" value="Unassembled WGS sequence"/>
</dbReference>
<feature type="region of interest" description="Disordered" evidence="11">
    <location>
        <begin position="261"/>
        <end position="282"/>
    </location>
</feature>
<evidence type="ECO:0000256" key="2">
    <source>
        <dbReference type="ARBA" id="ARBA00022679"/>
    </source>
</evidence>
<evidence type="ECO:0000256" key="11">
    <source>
        <dbReference type="SAM" id="MobiDB-lite"/>
    </source>
</evidence>
<dbReference type="SMART" id="SM00220">
    <property type="entry name" value="S_TKc"/>
    <property type="match status" value="1"/>
</dbReference>
<feature type="binding site" evidence="7">
    <location>
        <position position="209"/>
    </location>
    <ligand>
        <name>ATP</name>
        <dbReference type="ChEBI" id="CHEBI:30616"/>
    </ligand>
</feature>
<feature type="compositionally biased region" description="Low complexity" evidence="11">
    <location>
        <begin position="644"/>
        <end position="655"/>
    </location>
</feature>
<dbReference type="PANTHER" id="PTHR24350">
    <property type="entry name" value="SERINE/THREONINE-PROTEIN KINASE IAL-RELATED"/>
    <property type="match status" value="1"/>
</dbReference>
<comment type="catalytic activity">
    <reaction evidence="10">
        <text>L-threonyl-[protein] + ATP = O-phospho-L-threonyl-[protein] + ADP + H(+)</text>
        <dbReference type="Rhea" id="RHEA:46608"/>
        <dbReference type="Rhea" id="RHEA-COMP:11060"/>
        <dbReference type="Rhea" id="RHEA-COMP:11605"/>
        <dbReference type="ChEBI" id="CHEBI:15378"/>
        <dbReference type="ChEBI" id="CHEBI:30013"/>
        <dbReference type="ChEBI" id="CHEBI:30616"/>
        <dbReference type="ChEBI" id="CHEBI:61977"/>
        <dbReference type="ChEBI" id="CHEBI:456216"/>
        <dbReference type="EC" id="2.7.11.1"/>
    </reaction>
</comment>